<dbReference type="Gene3D" id="4.10.240.10">
    <property type="entry name" value="Zn(2)-C6 fungal-type DNA-binding domain"/>
    <property type="match status" value="1"/>
</dbReference>
<evidence type="ECO:0000313" key="8">
    <source>
        <dbReference type="EMBL" id="KAJ3844691.1"/>
    </source>
</evidence>
<keyword evidence="3" id="KW-0805">Transcription regulation</keyword>
<gene>
    <name evidence="8" type="ORF">F5878DRAFT_673767</name>
</gene>
<keyword evidence="2" id="KW-0479">Metal-binding</keyword>
<dbReference type="GO" id="GO:0006351">
    <property type="term" value="P:DNA-templated transcription"/>
    <property type="evidence" value="ECO:0007669"/>
    <property type="project" value="InterPro"/>
</dbReference>
<keyword evidence="5" id="KW-0539">Nucleus</keyword>
<protein>
    <recommendedName>
        <fullName evidence="7">Xylanolytic transcriptional activator regulatory domain-containing protein</fullName>
    </recommendedName>
</protein>
<dbReference type="GO" id="GO:0005634">
    <property type="term" value="C:nucleus"/>
    <property type="evidence" value="ECO:0007669"/>
    <property type="project" value="UniProtKB-SubCell"/>
</dbReference>
<dbReference type="Pfam" id="PF04082">
    <property type="entry name" value="Fungal_trans"/>
    <property type="match status" value="1"/>
</dbReference>
<sequence>MSAFSPTNHLAKGRACIDCRCGGELPSCKRCVKGGYGLDCQYVNHRGKTGVQLLEASVTRLETRLAALQNTVNQKEAILQICVPGRGGMRQTGGESFRLVPPGFITAVHVASVPYGWWAQSKMPLEVAVLLMDYFAPYAFQFGFFLHGPRLCQLMFDHSNPSSPAPNLLNVIYLWGIHLSDDERLLAHEPFFLERAVRVDLTSQQPQYVVHNIQAEILLVAYFLRSGNPSSAIHHLNHAISLCISYGLHRQAFNDSNRPVDALDLPPPYDFIDRGERIDAFWTTFLFYKTLAVQQRALSEISVIMDETIDTPFPLEMKTYEDGSAPSNPYGVPTMKNFIDAPAADLSHGILALTAKAAALFERARIYGNEWRPILHPDGQKFETDLLNFIKSIPPLTQFVGPYTKYTWITVVTLLHVAIIHFHSSGKYEDSNRKRLNAAQQAANLIANFKESNTVQHIHPIMAPLWYTVCKTLMTGIQEQEYHGTPEDVDPVIKHLLQSLKTVVQVMEELSCNCYEMKTHLMRLYQGFHDILSLRYQSLSV</sequence>
<dbReference type="InterPro" id="IPR007219">
    <property type="entry name" value="XnlR_reg_dom"/>
</dbReference>
<dbReference type="CDD" id="cd00067">
    <property type="entry name" value="GAL4"/>
    <property type="match status" value="1"/>
</dbReference>
<dbReference type="PANTHER" id="PTHR47338:SF29">
    <property type="entry name" value="ZN(2)-C6 FUNGAL-TYPE DOMAIN-CONTAINING PROTEIN"/>
    <property type="match status" value="1"/>
</dbReference>
<dbReference type="EMBL" id="MU805948">
    <property type="protein sequence ID" value="KAJ3844691.1"/>
    <property type="molecule type" value="Genomic_DNA"/>
</dbReference>
<feature type="coiled-coil region" evidence="6">
    <location>
        <begin position="51"/>
        <end position="78"/>
    </location>
</feature>
<dbReference type="InterPro" id="IPR036864">
    <property type="entry name" value="Zn2-C6_fun-type_DNA-bd_sf"/>
</dbReference>
<dbReference type="GO" id="GO:0008270">
    <property type="term" value="F:zinc ion binding"/>
    <property type="evidence" value="ECO:0007669"/>
    <property type="project" value="InterPro"/>
</dbReference>
<dbReference type="InterPro" id="IPR001138">
    <property type="entry name" value="Zn2Cys6_DnaBD"/>
</dbReference>
<keyword evidence="9" id="KW-1185">Reference proteome</keyword>
<comment type="caution">
    <text evidence="8">The sequence shown here is derived from an EMBL/GenBank/DDBJ whole genome shotgun (WGS) entry which is preliminary data.</text>
</comment>
<name>A0AA38PL20_9AGAR</name>
<reference evidence="8" key="1">
    <citation type="submission" date="2022-08" db="EMBL/GenBank/DDBJ databases">
        <authorList>
            <consortium name="DOE Joint Genome Institute"/>
            <person name="Min B."/>
            <person name="Riley R."/>
            <person name="Sierra-Patev S."/>
            <person name="Naranjo-Ortiz M."/>
            <person name="Looney B."/>
            <person name="Konkel Z."/>
            <person name="Slot J.C."/>
            <person name="Sakamoto Y."/>
            <person name="Steenwyk J.L."/>
            <person name="Rokas A."/>
            <person name="Carro J."/>
            <person name="Camarero S."/>
            <person name="Ferreira P."/>
            <person name="Molpeceres G."/>
            <person name="Ruiz-Duenas F.J."/>
            <person name="Serrano A."/>
            <person name="Henrissat B."/>
            <person name="Drula E."/>
            <person name="Hughes K.W."/>
            <person name="Mata J.L."/>
            <person name="Ishikawa N.K."/>
            <person name="Vargas-Isla R."/>
            <person name="Ushijima S."/>
            <person name="Smith C.A."/>
            <person name="Ahrendt S."/>
            <person name="Andreopoulos W."/>
            <person name="He G."/>
            <person name="Labutti K."/>
            <person name="Lipzen A."/>
            <person name="Ng V."/>
            <person name="Sandor L."/>
            <person name="Barry K."/>
            <person name="Martinez A.T."/>
            <person name="Xiao Y."/>
            <person name="Gibbons J.G."/>
            <person name="Terashima K."/>
            <person name="Hibbett D.S."/>
            <person name="Grigoriev I.V."/>
        </authorList>
    </citation>
    <scope>NUCLEOTIDE SEQUENCE</scope>
    <source>
        <strain evidence="8">TFB9207</strain>
    </source>
</reference>
<keyword evidence="6" id="KW-0175">Coiled coil</keyword>
<dbReference type="PANTHER" id="PTHR47338">
    <property type="entry name" value="ZN(II)2CYS6 TRANSCRIPTION FACTOR (EUROFUNG)-RELATED"/>
    <property type="match status" value="1"/>
</dbReference>
<organism evidence="8 9">
    <name type="scientific">Lentinula raphanica</name>
    <dbReference type="NCBI Taxonomy" id="153919"/>
    <lineage>
        <taxon>Eukaryota</taxon>
        <taxon>Fungi</taxon>
        <taxon>Dikarya</taxon>
        <taxon>Basidiomycota</taxon>
        <taxon>Agaricomycotina</taxon>
        <taxon>Agaricomycetes</taxon>
        <taxon>Agaricomycetidae</taxon>
        <taxon>Agaricales</taxon>
        <taxon>Marasmiineae</taxon>
        <taxon>Omphalotaceae</taxon>
        <taxon>Lentinula</taxon>
    </lineage>
</organism>
<dbReference type="AlphaFoldDB" id="A0AA38PL20"/>
<dbReference type="InterPro" id="IPR050815">
    <property type="entry name" value="TF_fung"/>
</dbReference>
<evidence type="ECO:0000313" key="9">
    <source>
        <dbReference type="Proteomes" id="UP001163846"/>
    </source>
</evidence>
<keyword evidence="4" id="KW-0804">Transcription</keyword>
<evidence type="ECO:0000256" key="5">
    <source>
        <dbReference type="ARBA" id="ARBA00023242"/>
    </source>
</evidence>
<feature type="domain" description="Xylanolytic transcriptional activator regulatory" evidence="7">
    <location>
        <begin position="163"/>
        <end position="333"/>
    </location>
</feature>
<evidence type="ECO:0000256" key="4">
    <source>
        <dbReference type="ARBA" id="ARBA00023163"/>
    </source>
</evidence>
<comment type="subcellular location">
    <subcellularLocation>
        <location evidence="1">Nucleus</location>
    </subcellularLocation>
</comment>
<evidence type="ECO:0000256" key="3">
    <source>
        <dbReference type="ARBA" id="ARBA00023015"/>
    </source>
</evidence>
<dbReference type="Proteomes" id="UP001163846">
    <property type="component" value="Unassembled WGS sequence"/>
</dbReference>
<dbReference type="GO" id="GO:0003677">
    <property type="term" value="F:DNA binding"/>
    <property type="evidence" value="ECO:0007669"/>
    <property type="project" value="InterPro"/>
</dbReference>
<accession>A0AA38PL20</accession>
<evidence type="ECO:0000256" key="2">
    <source>
        <dbReference type="ARBA" id="ARBA00022723"/>
    </source>
</evidence>
<evidence type="ECO:0000256" key="6">
    <source>
        <dbReference type="SAM" id="Coils"/>
    </source>
</evidence>
<dbReference type="GO" id="GO:0000981">
    <property type="term" value="F:DNA-binding transcription factor activity, RNA polymerase II-specific"/>
    <property type="evidence" value="ECO:0007669"/>
    <property type="project" value="InterPro"/>
</dbReference>
<dbReference type="CDD" id="cd12148">
    <property type="entry name" value="fungal_TF_MHR"/>
    <property type="match status" value="1"/>
</dbReference>
<evidence type="ECO:0000259" key="7">
    <source>
        <dbReference type="Pfam" id="PF04082"/>
    </source>
</evidence>
<evidence type="ECO:0000256" key="1">
    <source>
        <dbReference type="ARBA" id="ARBA00004123"/>
    </source>
</evidence>
<proteinExistence type="predicted"/>